<keyword evidence="2" id="KW-1185">Reference proteome</keyword>
<protein>
    <submittedName>
        <fullName evidence="1">Uncharacterized protein</fullName>
    </submittedName>
</protein>
<accession>A0ABR2FJ99</accession>
<comment type="caution">
    <text evidence="1">The sequence shown here is derived from an EMBL/GenBank/DDBJ whole genome shotgun (WGS) entry which is preliminary data.</text>
</comment>
<sequence>MALLKALGKRTLNCYKISSSLLTVENYRISLHNVPHRDYVALPDSGERGFFRRLFHQRASEQPSLGFPKIFSVPVGEKLREKLRGINVIGVGDRLRLEGITQPQPVPTDATASDTLAKVSVGNARKLLEFLKSRNLK</sequence>
<organism evidence="1 2">
    <name type="scientific">Hibiscus sabdariffa</name>
    <name type="common">roselle</name>
    <dbReference type="NCBI Taxonomy" id="183260"/>
    <lineage>
        <taxon>Eukaryota</taxon>
        <taxon>Viridiplantae</taxon>
        <taxon>Streptophyta</taxon>
        <taxon>Embryophyta</taxon>
        <taxon>Tracheophyta</taxon>
        <taxon>Spermatophyta</taxon>
        <taxon>Magnoliopsida</taxon>
        <taxon>eudicotyledons</taxon>
        <taxon>Gunneridae</taxon>
        <taxon>Pentapetalae</taxon>
        <taxon>rosids</taxon>
        <taxon>malvids</taxon>
        <taxon>Malvales</taxon>
        <taxon>Malvaceae</taxon>
        <taxon>Malvoideae</taxon>
        <taxon>Hibiscus</taxon>
    </lineage>
</organism>
<evidence type="ECO:0000313" key="1">
    <source>
        <dbReference type="EMBL" id="KAK8580927.1"/>
    </source>
</evidence>
<proteinExistence type="predicted"/>
<dbReference type="EMBL" id="JBBPBM010000006">
    <property type="protein sequence ID" value="KAK8580927.1"/>
    <property type="molecule type" value="Genomic_DNA"/>
</dbReference>
<reference evidence="1 2" key="1">
    <citation type="journal article" date="2024" name="G3 (Bethesda)">
        <title>Genome assembly of Hibiscus sabdariffa L. provides insights into metabolisms of medicinal natural products.</title>
        <authorList>
            <person name="Kim T."/>
        </authorList>
    </citation>
    <scope>NUCLEOTIDE SEQUENCE [LARGE SCALE GENOMIC DNA]</scope>
    <source>
        <strain evidence="1">TK-2024</strain>
        <tissue evidence="1">Old leaves</tissue>
    </source>
</reference>
<name>A0ABR2FJ99_9ROSI</name>
<evidence type="ECO:0000313" key="2">
    <source>
        <dbReference type="Proteomes" id="UP001472677"/>
    </source>
</evidence>
<gene>
    <name evidence="1" type="ORF">V6N12_071176</name>
</gene>
<dbReference type="Proteomes" id="UP001472677">
    <property type="component" value="Unassembled WGS sequence"/>
</dbReference>